<evidence type="ECO:0000256" key="4">
    <source>
        <dbReference type="ARBA" id="ARBA00023054"/>
    </source>
</evidence>
<feature type="compositionally biased region" description="Basic and acidic residues" evidence="7">
    <location>
        <begin position="86"/>
        <end position="111"/>
    </location>
</feature>
<dbReference type="EMBL" id="CACVKT020002575">
    <property type="protein sequence ID" value="CAC5378473.1"/>
    <property type="molecule type" value="Genomic_DNA"/>
</dbReference>
<feature type="region of interest" description="Disordered" evidence="7">
    <location>
        <begin position="1"/>
        <end position="201"/>
    </location>
</feature>
<feature type="compositionally biased region" description="Basic and acidic residues" evidence="7">
    <location>
        <begin position="186"/>
        <end position="201"/>
    </location>
</feature>
<reference evidence="9 10" key="1">
    <citation type="submission" date="2020-06" db="EMBL/GenBank/DDBJ databases">
        <authorList>
            <person name="Li R."/>
            <person name="Bekaert M."/>
        </authorList>
    </citation>
    <scope>NUCLEOTIDE SEQUENCE [LARGE SCALE GENOMIC DNA]</scope>
    <source>
        <strain evidence="10">wild</strain>
    </source>
</reference>
<evidence type="ECO:0000256" key="3">
    <source>
        <dbReference type="ARBA" id="ARBA00022729"/>
    </source>
</evidence>
<dbReference type="GO" id="GO:0005577">
    <property type="term" value="C:fibrinogen complex"/>
    <property type="evidence" value="ECO:0007669"/>
    <property type="project" value="TreeGrafter"/>
</dbReference>
<dbReference type="GO" id="GO:0030674">
    <property type="term" value="F:protein-macromolecule adaptor activity"/>
    <property type="evidence" value="ECO:0007669"/>
    <property type="project" value="TreeGrafter"/>
</dbReference>
<proteinExistence type="predicted"/>
<feature type="compositionally biased region" description="Polar residues" evidence="7">
    <location>
        <begin position="48"/>
        <end position="63"/>
    </location>
</feature>
<evidence type="ECO:0000256" key="5">
    <source>
        <dbReference type="ARBA" id="ARBA00023157"/>
    </source>
</evidence>
<evidence type="ECO:0000259" key="8">
    <source>
        <dbReference type="PROSITE" id="PS51406"/>
    </source>
</evidence>
<dbReference type="InterPro" id="IPR002181">
    <property type="entry name" value="Fibrinogen_a/b/g_C_dom"/>
</dbReference>
<evidence type="ECO:0000256" key="1">
    <source>
        <dbReference type="ARBA" id="ARBA00004613"/>
    </source>
</evidence>
<keyword evidence="2" id="KW-0964">Secreted</keyword>
<dbReference type="PANTHER" id="PTHR47221:SF6">
    <property type="entry name" value="FIBRINOGEN ALPHA CHAIN"/>
    <property type="match status" value="1"/>
</dbReference>
<evidence type="ECO:0000313" key="9">
    <source>
        <dbReference type="EMBL" id="CAC5378473.1"/>
    </source>
</evidence>
<dbReference type="PROSITE" id="PS51406">
    <property type="entry name" value="FIBRINOGEN_C_2"/>
    <property type="match status" value="1"/>
</dbReference>
<feature type="compositionally biased region" description="Basic and acidic residues" evidence="7">
    <location>
        <begin position="1"/>
        <end position="12"/>
    </location>
</feature>
<accession>A0A6J8B4S5</accession>
<feature type="compositionally biased region" description="Basic and acidic residues" evidence="7">
    <location>
        <begin position="69"/>
        <end position="79"/>
    </location>
</feature>
<feature type="compositionally biased region" description="Basic and acidic residues" evidence="7">
    <location>
        <begin position="122"/>
        <end position="142"/>
    </location>
</feature>
<dbReference type="PROSITE" id="PS00514">
    <property type="entry name" value="FIBRINOGEN_C_1"/>
    <property type="match status" value="1"/>
</dbReference>
<dbReference type="FunFam" id="3.90.215.10:FF:000001">
    <property type="entry name" value="Tenascin isoform 1"/>
    <property type="match status" value="1"/>
</dbReference>
<evidence type="ECO:0000256" key="7">
    <source>
        <dbReference type="SAM" id="MobiDB-lite"/>
    </source>
</evidence>
<dbReference type="InterPro" id="IPR036056">
    <property type="entry name" value="Fibrinogen-like_C"/>
</dbReference>
<keyword evidence="10" id="KW-1185">Reference proteome</keyword>
<feature type="domain" description="Fibrinogen C-terminal" evidence="8">
    <location>
        <begin position="210"/>
        <end position="432"/>
    </location>
</feature>
<keyword evidence="5" id="KW-1015">Disulfide bond</keyword>
<dbReference type="InterPro" id="IPR020837">
    <property type="entry name" value="Fibrinogen_CS"/>
</dbReference>
<evidence type="ECO:0000256" key="6">
    <source>
        <dbReference type="ARBA" id="ARBA00023180"/>
    </source>
</evidence>
<dbReference type="CDD" id="cd00087">
    <property type="entry name" value="FReD"/>
    <property type="match status" value="1"/>
</dbReference>
<gene>
    <name evidence="9" type="ORF">MCOR_14674</name>
</gene>
<dbReference type="SMART" id="SM00186">
    <property type="entry name" value="FBG"/>
    <property type="match status" value="1"/>
</dbReference>
<dbReference type="InterPro" id="IPR037579">
    <property type="entry name" value="FIB_ANG-like"/>
</dbReference>
<sequence length="436" mass="50607">MQSDMKPHENTLKPDIGQAQESLPTNSKPTTNEDNKVQKSVPKDTLAVYQQQDSKNQKASTSEGLPLNDQKENNSKSIKEVQITTEHNKEFSEQKSKKEAFKEPIPNEKPGKSSQQENVVLKQDKIQDNKTTQKEEVKDKPQVKTSKSNVPLKKKSSDKQQSTKHKKDDNIKSQKLSSTSDSKSTNQEKKHDDKNHKEDTLKEMKLRYLKNDQTEPKDCYDYYVQGYKRNSIYKIKPYGLGKQMQVYCDMKDGGWTLIQKRSDGTTKFFREWAEYKNGFGGLYGEHWLGNDYIHYLTNQDNYKLRIELTNWEKTKKFAEYDVFRIDDEQEGYKLTISGYTGDAGDGMAKHNGHKFSTKNVDNDKVVKEFGGSCANRFSGAWWYYKCYMSNLNGLYYRNGQIPPKMFDGITWKPWTGSNYSLRSVEMKIRPYLAKDK</sequence>
<dbReference type="Pfam" id="PF00147">
    <property type="entry name" value="Fibrinogen_C"/>
    <property type="match status" value="1"/>
</dbReference>
<keyword evidence="6" id="KW-0325">Glycoprotein</keyword>
<feature type="compositionally biased region" description="Polar residues" evidence="7">
    <location>
        <begin position="19"/>
        <end position="30"/>
    </location>
</feature>
<name>A0A6J8B4S5_MYTCO</name>
<dbReference type="Proteomes" id="UP000507470">
    <property type="component" value="Unassembled WGS sequence"/>
</dbReference>
<comment type="subcellular location">
    <subcellularLocation>
        <location evidence="1">Secreted</location>
    </subcellularLocation>
</comment>
<dbReference type="InterPro" id="IPR014716">
    <property type="entry name" value="Fibrinogen_a/b/g_C_1"/>
</dbReference>
<organism evidence="9 10">
    <name type="scientific">Mytilus coruscus</name>
    <name type="common">Sea mussel</name>
    <dbReference type="NCBI Taxonomy" id="42192"/>
    <lineage>
        <taxon>Eukaryota</taxon>
        <taxon>Metazoa</taxon>
        <taxon>Spiralia</taxon>
        <taxon>Lophotrochozoa</taxon>
        <taxon>Mollusca</taxon>
        <taxon>Bivalvia</taxon>
        <taxon>Autobranchia</taxon>
        <taxon>Pteriomorphia</taxon>
        <taxon>Mytilida</taxon>
        <taxon>Mytiloidea</taxon>
        <taxon>Mytilidae</taxon>
        <taxon>Mytilinae</taxon>
        <taxon>Mytilus</taxon>
    </lineage>
</organism>
<keyword evidence="4" id="KW-0175">Coiled coil</keyword>
<feature type="compositionally biased region" description="Low complexity" evidence="7">
    <location>
        <begin position="173"/>
        <end position="184"/>
    </location>
</feature>
<dbReference type="OrthoDB" id="6345539at2759"/>
<dbReference type="AlphaFoldDB" id="A0A6J8B4S5"/>
<evidence type="ECO:0000313" key="10">
    <source>
        <dbReference type="Proteomes" id="UP000507470"/>
    </source>
</evidence>
<protein>
    <recommendedName>
        <fullName evidence="8">Fibrinogen C-terminal domain-containing protein</fullName>
    </recommendedName>
</protein>
<keyword evidence="3" id="KW-0732">Signal</keyword>
<dbReference type="Gene3D" id="3.90.215.10">
    <property type="entry name" value="Gamma Fibrinogen, chain A, domain 1"/>
    <property type="match status" value="1"/>
</dbReference>
<dbReference type="GO" id="GO:0005201">
    <property type="term" value="F:extracellular matrix structural constituent"/>
    <property type="evidence" value="ECO:0007669"/>
    <property type="project" value="TreeGrafter"/>
</dbReference>
<dbReference type="SUPFAM" id="SSF56496">
    <property type="entry name" value="Fibrinogen C-terminal domain-like"/>
    <property type="match status" value="1"/>
</dbReference>
<dbReference type="PANTHER" id="PTHR47221">
    <property type="entry name" value="FIBRINOGEN ALPHA CHAIN"/>
    <property type="match status" value="1"/>
</dbReference>
<dbReference type="GO" id="GO:0034116">
    <property type="term" value="P:positive regulation of heterotypic cell-cell adhesion"/>
    <property type="evidence" value="ECO:0007669"/>
    <property type="project" value="TreeGrafter"/>
</dbReference>
<evidence type="ECO:0000256" key="2">
    <source>
        <dbReference type="ARBA" id="ARBA00022525"/>
    </source>
</evidence>